<keyword evidence="3" id="KW-0963">Cytoplasm</keyword>
<feature type="compositionally biased region" description="Basic residues" evidence="10">
    <location>
        <begin position="12"/>
        <end position="28"/>
    </location>
</feature>
<comment type="cofactor">
    <cofactor evidence="1">
        <name>Mg(2+)</name>
        <dbReference type="ChEBI" id="CHEBI:18420"/>
    </cofactor>
</comment>
<feature type="compositionally biased region" description="Acidic residues" evidence="10">
    <location>
        <begin position="345"/>
        <end position="354"/>
    </location>
</feature>
<dbReference type="GO" id="GO:0005829">
    <property type="term" value="C:cytosol"/>
    <property type="evidence" value="ECO:0007669"/>
    <property type="project" value="UniProtKB-ARBA"/>
</dbReference>
<feature type="compositionally biased region" description="Basic and acidic residues" evidence="10">
    <location>
        <begin position="311"/>
        <end position="321"/>
    </location>
</feature>
<dbReference type="InterPro" id="IPR018490">
    <property type="entry name" value="cNMP-bd_dom_sf"/>
</dbReference>
<feature type="compositionally biased region" description="Basic and acidic residues" evidence="10">
    <location>
        <begin position="282"/>
        <end position="303"/>
    </location>
</feature>
<keyword evidence="7" id="KW-0378">Hydrolase</keyword>
<evidence type="ECO:0000313" key="12">
    <source>
        <dbReference type="EMBL" id="GBG31824.1"/>
    </source>
</evidence>
<dbReference type="PROSITE" id="PS50042">
    <property type="entry name" value="CNMP_BINDING_3"/>
    <property type="match status" value="2"/>
</dbReference>
<feature type="domain" description="Cyclic nucleotide-binding" evidence="11">
    <location>
        <begin position="1272"/>
        <end position="1323"/>
    </location>
</feature>
<name>A0A2R5GV78_9STRA</name>
<accession>A0A2R5GV78</accession>
<feature type="region of interest" description="Disordered" evidence="10">
    <location>
        <begin position="1"/>
        <end position="45"/>
    </location>
</feature>
<keyword evidence="5" id="KW-0677">Repeat</keyword>
<dbReference type="InterPro" id="IPR036866">
    <property type="entry name" value="RibonucZ/Hydroxyglut_hydro"/>
</dbReference>
<dbReference type="PANTHER" id="PTHR46018">
    <property type="entry name" value="ZINC PHOSPHODIESTERASE ELAC PROTEIN 1"/>
    <property type="match status" value="1"/>
</dbReference>
<protein>
    <submittedName>
        <fullName evidence="12">cGMP-dependent 3',5'-cGMP phosphodiesterase A</fullName>
    </submittedName>
</protein>
<evidence type="ECO:0000256" key="10">
    <source>
        <dbReference type="SAM" id="MobiDB-lite"/>
    </source>
</evidence>
<feature type="domain" description="Cyclic nucleotide-binding" evidence="11">
    <location>
        <begin position="1137"/>
        <end position="1203"/>
    </location>
</feature>
<evidence type="ECO:0000256" key="8">
    <source>
        <dbReference type="ARBA" id="ARBA00022842"/>
    </source>
</evidence>
<dbReference type="Gene3D" id="2.60.120.10">
    <property type="entry name" value="Jelly Rolls"/>
    <property type="match status" value="1"/>
</dbReference>
<dbReference type="GO" id="GO:0000166">
    <property type="term" value="F:nucleotide binding"/>
    <property type="evidence" value="ECO:0007669"/>
    <property type="project" value="UniProtKB-KW"/>
</dbReference>
<evidence type="ECO:0000256" key="5">
    <source>
        <dbReference type="ARBA" id="ARBA00022737"/>
    </source>
</evidence>
<comment type="similarity">
    <text evidence="9">Belongs to the metallo-beta-lactamase superfamily. cNMP phosphodiesterase family.</text>
</comment>
<evidence type="ECO:0000313" key="13">
    <source>
        <dbReference type="Proteomes" id="UP000241890"/>
    </source>
</evidence>
<feature type="compositionally biased region" description="Basic and acidic residues" evidence="10">
    <location>
        <begin position="136"/>
        <end position="148"/>
    </location>
</feature>
<feature type="region of interest" description="Disordered" evidence="10">
    <location>
        <begin position="741"/>
        <end position="805"/>
    </location>
</feature>
<keyword evidence="6" id="KW-0547">Nucleotide-binding</keyword>
<keyword evidence="4" id="KW-0479">Metal-binding</keyword>
<dbReference type="EMBL" id="BEYU01000107">
    <property type="protein sequence ID" value="GBG31824.1"/>
    <property type="molecule type" value="Genomic_DNA"/>
</dbReference>
<dbReference type="PANTHER" id="PTHR46018:SF2">
    <property type="entry name" value="ZINC PHOSPHODIESTERASE ELAC PROTEIN 1"/>
    <property type="match status" value="1"/>
</dbReference>
<evidence type="ECO:0000256" key="3">
    <source>
        <dbReference type="ARBA" id="ARBA00022490"/>
    </source>
</evidence>
<evidence type="ECO:0000256" key="1">
    <source>
        <dbReference type="ARBA" id="ARBA00001946"/>
    </source>
</evidence>
<dbReference type="GO" id="GO:0046872">
    <property type="term" value="F:metal ion binding"/>
    <property type="evidence" value="ECO:0007669"/>
    <property type="project" value="UniProtKB-KW"/>
</dbReference>
<reference evidence="12 13" key="1">
    <citation type="submission" date="2017-12" db="EMBL/GenBank/DDBJ databases">
        <title>Sequencing, de novo assembly and annotation of complete genome of a new Thraustochytrid species, strain FCC1311.</title>
        <authorList>
            <person name="Sedici K."/>
            <person name="Godart F."/>
            <person name="Aiese Cigliano R."/>
            <person name="Sanseverino W."/>
            <person name="Barakat M."/>
            <person name="Ortet P."/>
            <person name="Marechal E."/>
            <person name="Cagnac O."/>
            <person name="Amato A."/>
        </authorList>
    </citation>
    <scope>NUCLEOTIDE SEQUENCE [LARGE SCALE GENOMIC DNA]</scope>
</reference>
<dbReference type="InParanoid" id="A0A2R5GV78"/>
<dbReference type="InterPro" id="IPR014710">
    <property type="entry name" value="RmlC-like_jellyroll"/>
</dbReference>
<gene>
    <name evidence="12" type="ORF">FCC1311_080492</name>
</gene>
<feature type="compositionally biased region" description="Acidic residues" evidence="10">
    <location>
        <begin position="393"/>
        <end position="406"/>
    </location>
</feature>
<feature type="region of interest" description="Disordered" evidence="10">
    <location>
        <begin position="68"/>
        <end position="113"/>
    </location>
</feature>
<feature type="compositionally biased region" description="Low complexity" evidence="10">
    <location>
        <begin position="86"/>
        <end position="96"/>
    </location>
</feature>
<dbReference type="GO" id="GO:0005634">
    <property type="term" value="C:nucleus"/>
    <property type="evidence" value="ECO:0007669"/>
    <property type="project" value="TreeGrafter"/>
</dbReference>
<dbReference type="Gene3D" id="3.60.15.10">
    <property type="entry name" value="Ribonuclease Z/Hydroxyacylglutathione hydrolase-like"/>
    <property type="match status" value="1"/>
</dbReference>
<comment type="caution">
    <text evidence="12">The sequence shown here is derived from an EMBL/GenBank/DDBJ whole genome shotgun (WGS) entry which is preliminary data.</text>
</comment>
<feature type="compositionally biased region" description="Basic and acidic residues" evidence="10">
    <location>
        <begin position="97"/>
        <end position="109"/>
    </location>
</feature>
<sequence length="1463" mass="161444">MGAGKGNDSAAVRRKSSTASNKLHKKQREKGAEDAAAGAAAEVEEELEALRARNAELEEQLREAEAEVDLIWGQQLEARERERGQSRSLSRSSASSRARETPAAAKERSGSVAVSVPFTPKVTAEPLQTVVTPVRERVASSQDPHEVLRIGVPDPPVVERRPSVSAHNVRGPMAGRASVFDDDSTSLRVPSAHMRVQSRTNSTLRQQLADLLDRQQEEVPLPLVGRGPKVASARKPSQLLPQELTYAQQMRRRTQQARKDNNGGAGAGAGDDDDDDDDDDGDDKKHAGDRHQQQQADAKHEAVAKGASPDKVSEEREDQRRGTLKSWGLGWRTKSRPAPLVETALDSDDSDSEEEHAPALSPEVNYDSIIDGEVVEEDVDEGSDVLPYNEEGSASEESGDDDDDDDGNGRYRAKRRQKDRMVEALAKVAREDDADTDSDDSYGQSPSPAPRISRQTSSRVTSFMVNVSRLLTAYHKKTLKPSETKNQKNRRSPEHQAMQLGNLIDYLPRGGVVIRTTIGPVQFGMPPETVKDSMAMGLQVPEIYVVPRERFNMSAGVNVCELEFPAFFNFFIRKRKTTLVTHRDAWEDLLTIMTEALNGPKSEFLFAEKEYSDFCPESVRAACPDHEKEVFHFRAPNREPGQVSNIHMLDIEMLLEPKFFDTYGVCDLGNGVMIFDDEDNVRFELVDTKMQNVVSTVNDAGDSSASDDGGVLIPYRVAESCTVPISGGLVPRLDMALAGRDEVPGPGPVAGGGSREELLSHKRVKPSPLGTSLSQEALLSRKGSGVARQSVKSTLSAGDVGSRTRSHRMGMLKLAGGSARSASGRLGPGMSAAAAATLQEQHKRGSGLLQMDAAPVGTSDEETFVIPKFGLTVLGNSHGFDKDGSTSGFVLWVNGQGVMVDPPPHSTSLLFESGIPPNSITALILTHCHADHDAGTFQKMITEHKITLMTTTTIFESFKRKYAAVSGLKPEFIEQLVNFRPVFLEEPNYWNGASLRFFYSLHSIPCVGFQASFQGKDIVYSADTFYDPPAMKRMNEEGILSDERLQALLDFPWHCDVVLHEAGVPPIHTPLDALAALPEEHKRNVRLIHIDANSAARAANLGFRIAECGVENTIVLIPRSEEHQMLKFLQLLGSIEIFRHFTVNQALDLMLMAHEEFYPRDALILEKGTVDERFMIILQGRATVEYDNLRKFYRAGDYLGELAAWKQTRIIKQKSHLGMLDRSKGSFLSLVGGLAHAHVTSYSTHSMLSAGSSEDDEDSSEDADLQMARDHGEMVFIDDQIVKETVRAETDVRAMVIDKYALNYLLLNDPVLRERLESMIHARMDGSWEAISLNSRLRLLSSMQKTQLQGLLQTKHMRRGERLWRRGDSVEVAMLVARGTLIFEEVHGPVDSADLTSNTHAPLMPGMLIFDYYGCHHGRPLTTTLACYSETASIFVIDSHSMLHFLDRNPMILLALLKSPILI</sequence>
<feature type="compositionally biased region" description="Acidic residues" evidence="10">
    <location>
        <begin position="270"/>
        <end position="281"/>
    </location>
</feature>
<dbReference type="CDD" id="cd07738">
    <property type="entry name" value="DdPDE5-like_MBL-fold"/>
    <property type="match status" value="1"/>
</dbReference>
<dbReference type="FunFam" id="3.60.15.10:FF:000029">
    <property type="entry name" value="Cyclic nucleotide-binding domain protein"/>
    <property type="match status" value="1"/>
</dbReference>
<proteinExistence type="inferred from homology"/>
<organism evidence="12 13">
    <name type="scientific">Hondaea fermentalgiana</name>
    <dbReference type="NCBI Taxonomy" id="2315210"/>
    <lineage>
        <taxon>Eukaryota</taxon>
        <taxon>Sar</taxon>
        <taxon>Stramenopiles</taxon>
        <taxon>Bigyra</taxon>
        <taxon>Labyrinthulomycetes</taxon>
        <taxon>Thraustochytrida</taxon>
        <taxon>Thraustochytriidae</taxon>
        <taxon>Hondaea</taxon>
    </lineage>
</organism>
<dbReference type="CDD" id="cd00038">
    <property type="entry name" value="CAP_ED"/>
    <property type="match status" value="1"/>
</dbReference>
<feature type="compositionally biased region" description="Acidic residues" evidence="10">
    <location>
        <begin position="373"/>
        <end position="383"/>
    </location>
</feature>
<evidence type="ECO:0000256" key="2">
    <source>
        <dbReference type="ARBA" id="ARBA00004496"/>
    </source>
</evidence>
<dbReference type="OrthoDB" id="421226at2759"/>
<feature type="region of interest" description="Disordered" evidence="10">
    <location>
        <begin position="136"/>
        <end position="458"/>
    </location>
</feature>
<dbReference type="SUPFAM" id="SSF56281">
    <property type="entry name" value="Metallo-hydrolase/oxidoreductase"/>
    <property type="match status" value="1"/>
</dbReference>
<comment type="subcellular location">
    <subcellularLocation>
        <location evidence="2">Cytoplasm</location>
    </subcellularLocation>
</comment>
<dbReference type="Proteomes" id="UP000241890">
    <property type="component" value="Unassembled WGS sequence"/>
</dbReference>
<keyword evidence="13" id="KW-1185">Reference proteome</keyword>
<evidence type="ECO:0000256" key="7">
    <source>
        <dbReference type="ARBA" id="ARBA00022801"/>
    </source>
</evidence>
<keyword evidence="8" id="KW-0460">Magnesium</keyword>
<evidence type="ECO:0000256" key="4">
    <source>
        <dbReference type="ARBA" id="ARBA00022723"/>
    </source>
</evidence>
<evidence type="ECO:0000259" key="11">
    <source>
        <dbReference type="PROSITE" id="PS50042"/>
    </source>
</evidence>
<dbReference type="Pfam" id="PF23023">
    <property type="entry name" value="Anti-Pycsar_Apyc1"/>
    <property type="match status" value="1"/>
</dbReference>
<evidence type="ECO:0000256" key="6">
    <source>
        <dbReference type="ARBA" id="ARBA00022741"/>
    </source>
</evidence>
<evidence type="ECO:0000256" key="9">
    <source>
        <dbReference type="ARBA" id="ARBA00061002"/>
    </source>
</evidence>
<dbReference type="InterPro" id="IPR000595">
    <property type="entry name" value="cNMP-bd_dom"/>
</dbReference>
<dbReference type="SUPFAM" id="SSF51206">
    <property type="entry name" value="cAMP-binding domain-like"/>
    <property type="match status" value="3"/>
</dbReference>
<dbReference type="GO" id="GO:0042781">
    <property type="term" value="F:3'-tRNA processing endoribonuclease activity"/>
    <property type="evidence" value="ECO:0007669"/>
    <property type="project" value="TreeGrafter"/>
</dbReference>
<feature type="region of interest" description="Disordered" evidence="10">
    <location>
        <begin position="475"/>
        <end position="495"/>
    </location>
</feature>
<feature type="compositionally biased region" description="Basic and acidic residues" evidence="10">
    <location>
        <begin position="480"/>
        <end position="494"/>
    </location>
</feature>